<sequence>MLDLNKKFYENETVLTQERDKLSKERETLNTLVIKLDKEREQLAVDKNRLEVKVKALQGAAVKHKAALSVRGDKEYDAGYQAGIKDYLASTHEAFPNLDWAILGQDAVDAINLIKEEKALVVPEAVITEAPLNKDDEVPVDTAAKEVMEAVEIEAAEACSGGSIAKTRVEITPLAPDATKAPPAGVTPPASPTKQNQ</sequence>
<organism evidence="3 4">
    <name type="scientific">Heracleum sosnowskyi</name>
    <dbReference type="NCBI Taxonomy" id="360622"/>
    <lineage>
        <taxon>Eukaryota</taxon>
        <taxon>Viridiplantae</taxon>
        <taxon>Streptophyta</taxon>
        <taxon>Embryophyta</taxon>
        <taxon>Tracheophyta</taxon>
        <taxon>Spermatophyta</taxon>
        <taxon>Magnoliopsida</taxon>
        <taxon>eudicotyledons</taxon>
        <taxon>Gunneridae</taxon>
        <taxon>Pentapetalae</taxon>
        <taxon>asterids</taxon>
        <taxon>campanulids</taxon>
        <taxon>Apiales</taxon>
        <taxon>Apiaceae</taxon>
        <taxon>Apioideae</taxon>
        <taxon>apioid superclade</taxon>
        <taxon>Tordylieae</taxon>
        <taxon>Tordyliinae</taxon>
        <taxon>Heracleum</taxon>
    </lineage>
</organism>
<comment type="caution">
    <text evidence="3">The sequence shown here is derived from an EMBL/GenBank/DDBJ whole genome shotgun (WGS) entry which is preliminary data.</text>
</comment>
<protein>
    <submittedName>
        <fullName evidence="3">Uncharacterized protein</fullName>
    </submittedName>
</protein>
<name>A0AAD8MVF0_9APIA</name>
<dbReference type="EMBL" id="JAUIZM010000005">
    <property type="protein sequence ID" value="KAK1385248.1"/>
    <property type="molecule type" value="Genomic_DNA"/>
</dbReference>
<evidence type="ECO:0000313" key="4">
    <source>
        <dbReference type="Proteomes" id="UP001237642"/>
    </source>
</evidence>
<evidence type="ECO:0000256" key="1">
    <source>
        <dbReference type="SAM" id="Coils"/>
    </source>
</evidence>
<proteinExistence type="predicted"/>
<gene>
    <name evidence="3" type="ORF">POM88_022983</name>
</gene>
<reference evidence="3" key="1">
    <citation type="submission" date="2023-02" db="EMBL/GenBank/DDBJ databases">
        <title>Genome of toxic invasive species Heracleum sosnowskyi carries increased number of genes despite the absence of recent whole-genome duplications.</title>
        <authorList>
            <person name="Schelkunov M."/>
            <person name="Shtratnikova V."/>
            <person name="Makarenko M."/>
            <person name="Klepikova A."/>
            <person name="Omelchenko D."/>
            <person name="Novikova G."/>
            <person name="Obukhova E."/>
            <person name="Bogdanov V."/>
            <person name="Penin A."/>
            <person name="Logacheva M."/>
        </authorList>
    </citation>
    <scope>NUCLEOTIDE SEQUENCE</scope>
    <source>
        <strain evidence="3">Hsosn_3</strain>
        <tissue evidence="3">Leaf</tissue>
    </source>
</reference>
<evidence type="ECO:0000256" key="2">
    <source>
        <dbReference type="SAM" id="MobiDB-lite"/>
    </source>
</evidence>
<reference evidence="3" key="2">
    <citation type="submission" date="2023-05" db="EMBL/GenBank/DDBJ databases">
        <authorList>
            <person name="Schelkunov M.I."/>
        </authorList>
    </citation>
    <scope>NUCLEOTIDE SEQUENCE</scope>
    <source>
        <strain evidence="3">Hsosn_3</strain>
        <tissue evidence="3">Leaf</tissue>
    </source>
</reference>
<keyword evidence="4" id="KW-1185">Reference proteome</keyword>
<dbReference type="AlphaFoldDB" id="A0AAD8MVF0"/>
<accession>A0AAD8MVF0</accession>
<evidence type="ECO:0000313" key="3">
    <source>
        <dbReference type="EMBL" id="KAK1385248.1"/>
    </source>
</evidence>
<dbReference type="Proteomes" id="UP001237642">
    <property type="component" value="Unassembled WGS sequence"/>
</dbReference>
<feature type="coiled-coil region" evidence="1">
    <location>
        <begin position="19"/>
        <end position="60"/>
    </location>
</feature>
<keyword evidence="1" id="KW-0175">Coiled coil</keyword>
<feature type="region of interest" description="Disordered" evidence="2">
    <location>
        <begin position="173"/>
        <end position="197"/>
    </location>
</feature>